<keyword evidence="1" id="KW-0520">NAD</keyword>
<protein>
    <submittedName>
        <fullName evidence="3">Nitroreductase family protein</fullName>
    </submittedName>
</protein>
<dbReference type="GO" id="GO:0046857">
    <property type="term" value="F:oxidoreductase activity, acting on other nitrogenous compounds as donors, with NAD or NADP as acceptor"/>
    <property type="evidence" value="ECO:0007669"/>
    <property type="project" value="TreeGrafter"/>
</dbReference>
<dbReference type="InterPro" id="IPR029479">
    <property type="entry name" value="Nitroreductase"/>
</dbReference>
<comment type="caution">
    <text evidence="3">The sequence shown here is derived from an EMBL/GenBank/DDBJ whole genome shotgun (WGS) entry which is preliminary data.</text>
</comment>
<gene>
    <name evidence="3" type="ORF">PVN32_08110</name>
</gene>
<name>A0AAW6K986_9BACI</name>
<dbReference type="InterPro" id="IPR050627">
    <property type="entry name" value="Nitroreductase/BluB"/>
</dbReference>
<dbReference type="EMBL" id="JARAFO010000014">
    <property type="protein sequence ID" value="MDE1452135.1"/>
    <property type="molecule type" value="Genomic_DNA"/>
</dbReference>
<evidence type="ECO:0000256" key="1">
    <source>
        <dbReference type="ARBA" id="ARBA00023027"/>
    </source>
</evidence>
<dbReference type="PANTHER" id="PTHR23026">
    <property type="entry name" value="NADPH NITROREDUCTASE"/>
    <property type="match status" value="1"/>
</dbReference>
<dbReference type="Pfam" id="PF00881">
    <property type="entry name" value="Nitroreductase"/>
    <property type="match status" value="1"/>
</dbReference>
<dbReference type="AlphaFoldDB" id="A0AAW6K986"/>
<dbReference type="InterPro" id="IPR000415">
    <property type="entry name" value="Nitroreductase-like"/>
</dbReference>
<proteinExistence type="predicted"/>
<feature type="non-terminal residue" evidence="3">
    <location>
        <position position="1"/>
    </location>
</feature>
<dbReference type="GO" id="GO:0005829">
    <property type="term" value="C:cytosol"/>
    <property type="evidence" value="ECO:0007669"/>
    <property type="project" value="TreeGrafter"/>
</dbReference>
<dbReference type="SUPFAM" id="SSF55469">
    <property type="entry name" value="FMN-dependent nitroreductase-like"/>
    <property type="match status" value="1"/>
</dbReference>
<organism evidence="3 4">
    <name type="scientific">Bacillus paralicheniformis</name>
    <dbReference type="NCBI Taxonomy" id="1648923"/>
    <lineage>
        <taxon>Bacteria</taxon>
        <taxon>Bacillati</taxon>
        <taxon>Bacillota</taxon>
        <taxon>Bacilli</taxon>
        <taxon>Bacillales</taxon>
        <taxon>Bacillaceae</taxon>
        <taxon>Bacillus</taxon>
    </lineage>
</organism>
<evidence type="ECO:0000313" key="4">
    <source>
        <dbReference type="Proteomes" id="UP001216709"/>
    </source>
</evidence>
<evidence type="ECO:0000259" key="2">
    <source>
        <dbReference type="Pfam" id="PF00881"/>
    </source>
</evidence>
<sequence length="84" mass="9624">MFDWVSKQTYIALANMMTAAALIGIDSCPIEGFNYDKVHDILEKEGLLEDGRFDISVMAAFGYRVKEPRPKTRRALDQIVKWVE</sequence>
<feature type="domain" description="Nitroreductase" evidence="2">
    <location>
        <begin position="3"/>
        <end position="63"/>
    </location>
</feature>
<dbReference type="Gene3D" id="3.40.109.10">
    <property type="entry name" value="NADH Oxidase"/>
    <property type="match status" value="1"/>
</dbReference>
<dbReference type="RefSeq" id="WP_274685463.1">
    <property type="nucleotide sequence ID" value="NZ_JARAFO010000014.1"/>
</dbReference>
<accession>A0AAW6K986</accession>
<dbReference type="PANTHER" id="PTHR23026:SF125">
    <property type="entry name" value="OXYGEN-INSENSITIVE NAD(P)H NITROREDUCTASE"/>
    <property type="match status" value="1"/>
</dbReference>
<reference evidence="3" key="1">
    <citation type="submission" date="2022-12" db="EMBL/GenBank/DDBJ databases">
        <title>Draft Genome Sequences of Bacillus licheniformis and Bacillus paralicheniformis strains isolated from Irish skim milk powders.</title>
        <authorList>
            <person name="Lourenco A."/>
            <person name="Li F."/>
            <person name="Geraldine D."/>
            <person name="Tobin J.T."/>
            <person name="Butler F."/>
            <person name="Jordan K."/>
            <person name="Obrien T."/>
        </authorList>
    </citation>
    <scope>NUCLEOTIDE SEQUENCE</scope>
    <source>
        <strain evidence="3">3370</strain>
    </source>
</reference>
<dbReference type="GO" id="GO:0046256">
    <property type="term" value="P:2,4,6-trinitrotoluene catabolic process"/>
    <property type="evidence" value="ECO:0007669"/>
    <property type="project" value="TreeGrafter"/>
</dbReference>
<dbReference type="Proteomes" id="UP001216709">
    <property type="component" value="Unassembled WGS sequence"/>
</dbReference>
<evidence type="ECO:0000313" key="3">
    <source>
        <dbReference type="EMBL" id="MDE1452135.1"/>
    </source>
</evidence>